<reference evidence="2 3" key="1">
    <citation type="submission" date="2017-06" db="EMBL/GenBank/DDBJ databases">
        <title>Azoarcus.</title>
        <authorList>
            <person name="Woo J.-H."/>
            <person name="Kim H.-S."/>
        </authorList>
    </citation>
    <scope>NUCLEOTIDE SEQUENCE [LARGE SCALE GENOMIC DNA]</scope>
    <source>
        <strain evidence="2 3">TSPY31</strain>
    </source>
</reference>
<feature type="transmembrane region" description="Helical" evidence="1">
    <location>
        <begin position="12"/>
        <end position="29"/>
    </location>
</feature>
<evidence type="ECO:0000313" key="2">
    <source>
        <dbReference type="EMBL" id="AWI74232.1"/>
    </source>
</evidence>
<evidence type="ECO:0000313" key="3">
    <source>
        <dbReference type="Proteomes" id="UP000244930"/>
    </source>
</evidence>
<dbReference type="KEGG" id="acom:CEW83_02520"/>
<sequence length="68" mass="8063">MVRSLDVIGWRLVIFRLFWTTIIMLIIRIRKIRPTIFSGSQALRGERDLHFIFQYRIGCCFVTQASAM</sequence>
<organism evidence="2 3">
    <name type="scientific">Parazoarcus communis</name>
    <dbReference type="NCBI Taxonomy" id="41977"/>
    <lineage>
        <taxon>Bacteria</taxon>
        <taxon>Pseudomonadati</taxon>
        <taxon>Pseudomonadota</taxon>
        <taxon>Betaproteobacteria</taxon>
        <taxon>Rhodocyclales</taxon>
        <taxon>Zoogloeaceae</taxon>
        <taxon>Parazoarcus</taxon>
    </lineage>
</organism>
<accession>A0A2U8GKX6</accession>
<dbReference type="EMBL" id="CP022187">
    <property type="protein sequence ID" value="AWI74232.1"/>
    <property type="molecule type" value="Genomic_DNA"/>
</dbReference>
<keyword evidence="1" id="KW-1133">Transmembrane helix</keyword>
<keyword evidence="3" id="KW-1185">Reference proteome</keyword>
<keyword evidence="1" id="KW-0472">Membrane</keyword>
<proteinExistence type="predicted"/>
<name>A0A2U8GKX6_9RHOO</name>
<protein>
    <submittedName>
        <fullName evidence="2">Uncharacterized protein</fullName>
    </submittedName>
</protein>
<dbReference type="AlphaFoldDB" id="A0A2U8GKX6"/>
<gene>
    <name evidence="2" type="ORF">CEW83_02520</name>
</gene>
<keyword evidence="1" id="KW-0812">Transmembrane</keyword>
<dbReference type="Proteomes" id="UP000244930">
    <property type="component" value="Chromosome"/>
</dbReference>
<evidence type="ECO:0000256" key="1">
    <source>
        <dbReference type="SAM" id="Phobius"/>
    </source>
</evidence>